<keyword evidence="10" id="KW-1185">Reference proteome</keyword>
<dbReference type="GO" id="GO:0042113">
    <property type="term" value="P:B cell activation"/>
    <property type="evidence" value="ECO:0007669"/>
    <property type="project" value="UniProtKB-ARBA"/>
</dbReference>
<keyword evidence="3" id="KW-1003">Cell membrane</keyword>
<dbReference type="InterPro" id="IPR003006">
    <property type="entry name" value="Ig/MHC_CS"/>
</dbReference>
<dbReference type="InterPro" id="IPR003597">
    <property type="entry name" value="Ig_C1-set"/>
</dbReference>
<dbReference type="GO" id="GO:1903131">
    <property type="term" value="P:mononuclear cell differentiation"/>
    <property type="evidence" value="ECO:0007669"/>
    <property type="project" value="UniProtKB-ARBA"/>
</dbReference>
<dbReference type="EMBL" id="OX395138">
    <property type="protein sequence ID" value="CAI5791332.1"/>
    <property type="molecule type" value="Genomic_DNA"/>
</dbReference>
<keyword evidence="7" id="KW-0393">Immunoglobulin domain</keyword>
<dbReference type="PROSITE" id="PS00290">
    <property type="entry name" value="IG_MHC"/>
    <property type="match status" value="3"/>
</dbReference>
<evidence type="ECO:0000256" key="6">
    <source>
        <dbReference type="ARBA" id="ARBA00023157"/>
    </source>
</evidence>
<evidence type="ECO:0000256" key="4">
    <source>
        <dbReference type="ARBA" id="ARBA00022525"/>
    </source>
</evidence>
<evidence type="ECO:0000256" key="3">
    <source>
        <dbReference type="ARBA" id="ARBA00022475"/>
    </source>
</evidence>
<keyword evidence="4" id="KW-0964">Secreted</keyword>
<name>A0AA35PNP3_9SAUR</name>
<dbReference type="AlphaFoldDB" id="A0AA35PNP3"/>
<evidence type="ECO:0000313" key="10">
    <source>
        <dbReference type="Proteomes" id="UP001178461"/>
    </source>
</evidence>
<dbReference type="CDD" id="cd05768">
    <property type="entry name" value="IgC1_CH3_IgAGD_CH4_IgAEM"/>
    <property type="match status" value="1"/>
</dbReference>
<dbReference type="Pfam" id="PF07654">
    <property type="entry name" value="C1-set"/>
    <property type="match status" value="4"/>
</dbReference>
<dbReference type="PROSITE" id="PS50835">
    <property type="entry name" value="IG_LIKE"/>
    <property type="match status" value="4"/>
</dbReference>
<evidence type="ECO:0000256" key="7">
    <source>
        <dbReference type="ARBA" id="ARBA00023319"/>
    </source>
</evidence>
<protein>
    <submittedName>
        <fullName evidence="9">Uncharacterized protein LOC118078106</fullName>
    </submittedName>
</protein>
<dbReference type="InterPro" id="IPR013783">
    <property type="entry name" value="Ig-like_fold"/>
</dbReference>
<feature type="domain" description="Ig-like" evidence="8">
    <location>
        <begin position="7"/>
        <end position="97"/>
    </location>
</feature>
<feature type="domain" description="Ig-like" evidence="8">
    <location>
        <begin position="326"/>
        <end position="426"/>
    </location>
</feature>
<feature type="domain" description="Ig-like" evidence="8">
    <location>
        <begin position="218"/>
        <end position="317"/>
    </location>
</feature>
<evidence type="ECO:0000256" key="1">
    <source>
        <dbReference type="ARBA" id="ARBA00004236"/>
    </source>
</evidence>
<dbReference type="Proteomes" id="UP001178461">
    <property type="component" value="Chromosome 13"/>
</dbReference>
<organism evidence="9 10">
    <name type="scientific">Podarcis lilfordi</name>
    <name type="common">Lilford's wall lizard</name>
    <dbReference type="NCBI Taxonomy" id="74358"/>
    <lineage>
        <taxon>Eukaryota</taxon>
        <taxon>Metazoa</taxon>
        <taxon>Chordata</taxon>
        <taxon>Craniata</taxon>
        <taxon>Vertebrata</taxon>
        <taxon>Euteleostomi</taxon>
        <taxon>Lepidosauria</taxon>
        <taxon>Squamata</taxon>
        <taxon>Bifurcata</taxon>
        <taxon>Unidentata</taxon>
        <taxon>Episquamata</taxon>
        <taxon>Laterata</taxon>
        <taxon>Lacertibaenia</taxon>
        <taxon>Lacertidae</taxon>
        <taxon>Podarcis</taxon>
    </lineage>
</organism>
<dbReference type="GO" id="GO:0005886">
    <property type="term" value="C:plasma membrane"/>
    <property type="evidence" value="ECO:0007669"/>
    <property type="project" value="UniProtKB-SubCell"/>
</dbReference>
<gene>
    <name evidence="9" type="ORF">PODLI_1B028089</name>
</gene>
<reference evidence="9" key="1">
    <citation type="submission" date="2022-12" db="EMBL/GenBank/DDBJ databases">
        <authorList>
            <person name="Alioto T."/>
            <person name="Alioto T."/>
            <person name="Gomez Garrido J."/>
        </authorList>
    </citation>
    <scope>NUCLEOTIDE SEQUENCE</scope>
</reference>
<accession>A0AA35PNP3</accession>
<evidence type="ECO:0000256" key="5">
    <source>
        <dbReference type="ARBA" id="ARBA00023136"/>
    </source>
</evidence>
<dbReference type="InterPro" id="IPR007110">
    <property type="entry name" value="Ig-like_dom"/>
</dbReference>
<dbReference type="FunFam" id="2.60.40.10:FF:000998">
    <property type="entry name" value="Immunoglobulin heavy constant epsilon"/>
    <property type="match status" value="1"/>
</dbReference>
<sequence length="432" mass="47754">MASPTAPVVFPLSPCCQDLATASQVTVGCLVSGYFPEPVKVQWNSGSASDIRTFPALLDSSSGHYTLSSQLTIPTSTWESEKLQCHIVHTATSSTINKELGPCEKKDPVAPKVRLLHSSCKASSRDATIELMCVISNFYPNNVTVNWLVSEKPMSQPSFTEQPWKDTHGYTFSTISTVNISQADWEDGNVYVCQVSHTATQTSVRSKAKICEDSSGTPLKVFILPPSPNDLYMDKQPKLSCVVVNLESEEEELEVTWSRQTAGSLSPEPLAWREEVNNTFTASSSVIISASAWLSGEPFICTVQHPSLPQPKTREISKKKETKEAPGVYLFRPHDDELRSNGRYVSITALVRGFKPSDISLKWLKNGNPLPEADYLSTPVYSDGDGLYFLFSKLKVPKADWNRGDAYTCMVVHEGLTLKFIQKTIEKSRGKK</sequence>
<dbReference type="Gene3D" id="2.60.40.10">
    <property type="entry name" value="Immunoglobulins"/>
    <property type="match status" value="4"/>
</dbReference>
<keyword evidence="6" id="KW-1015">Disulfide bond</keyword>
<proteinExistence type="predicted"/>
<dbReference type="SUPFAM" id="SSF48726">
    <property type="entry name" value="Immunoglobulin"/>
    <property type="match status" value="4"/>
</dbReference>
<dbReference type="InterPro" id="IPR050380">
    <property type="entry name" value="Immune_Resp_Modulators"/>
</dbReference>
<keyword evidence="5" id="KW-0472">Membrane</keyword>
<evidence type="ECO:0000256" key="2">
    <source>
        <dbReference type="ARBA" id="ARBA00004613"/>
    </source>
</evidence>
<evidence type="ECO:0000259" key="8">
    <source>
        <dbReference type="PROSITE" id="PS50835"/>
    </source>
</evidence>
<comment type="subcellular location">
    <subcellularLocation>
        <location evidence="1">Cell membrane</location>
    </subcellularLocation>
    <subcellularLocation>
        <location evidence="2">Secreted</location>
    </subcellularLocation>
</comment>
<dbReference type="FunFam" id="2.60.40.10:FF:001690">
    <property type="entry name" value="Immunoglobulin heavy constant epsilon"/>
    <property type="match status" value="1"/>
</dbReference>
<dbReference type="InterPro" id="IPR036179">
    <property type="entry name" value="Ig-like_dom_sf"/>
</dbReference>
<dbReference type="GO" id="GO:0005576">
    <property type="term" value="C:extracellular region"/>
    <property type="evidence" value="ECO:0007669"/>
    <property type="project" value="UniProtKB-SubCell"/>
</dbReference>
<feature type="domain" description="Ig-like" evidence="8">
    <location>
        <begin position="111"/>
        <end position="205"/>
    </location>
</feature>
<dbReference type="FunFam" id="2.60.40.10:FF:000463">
    <property type="entry name" value="Immunoglobulin heavy constant gamma 1"/>
    <property type="match status" value="1"/>
</dbReference>
<dbReference type="PANTHER" id="PTHR23411">
    <property type="entry name" value="TAPASIN"/>
    <property type="match status" value="1"/>
</dbReference>
<evidence type="ECO:0000313" key="9">
    <source>
        <dbReference type="EMBL" id="CAI5791332.1"/>
    </source>
</evidence>
<dbReference type="SMART" id="SM00407">
    <property type="entry name" value="IGc1"/>
    <property type="match status" value="4"/>
</dbReference>